<comment type="caution">
    <text evidence="1">The sequence shown here is derived from an EMBL/GenBank/DDBJ whole genome shotgun (WGS) entry which is preliminary data.</text>
</comment>
<dbReference type="EMBL" id="JACRSY010000017">
    <property type="protein sequence ID" value="MBC8580165.1"/>
    <property type="molecule type" value="Genomic_DNA"/>
</dbReference>
<organism evidence="1 2">
    <name type="scientific">Zhenhengia yiwuensis</name>
    <dbReference type="NCBI Taxonomy" id="2763666"/>
    <lineage>
        <taxon>Bacteria</taxon>
        <taxon>Bacillati</taxon>
        <taxon>Bacillota</taxon>
        <taxon>Clostridia</taxon>
        <taxon>Lachnospirales</taxon>
        <taxon>Lachnospiraceae</taxon>
        <taxon>Zhenhengia</taxon>
    </lineage>
</organism>
<evidence type="ECO:0000313" key="2">
    <source>
        <dbReference type="Proteomes" id="UP000655830"/>
    </source>
</evidence>
<proteinExistence type="predicted"/>
<name>A0A926EJJ2_9FIRM</name>
<evidence type="ECO:0000313" key="1">
    <source>
        <dbReference type="EMBL" id="MBC8580165.1"/>
    </source>
</evidence>
<gene>
    <name evidence="1" type="ORF">H8718_11585</name>
</gene>
<reference evidence="1" key="1">
    <citation type="submission" date="2020-08" db="EMBL/GenBank/DDBJ databases">
        <title>Genome public.</title>
        <authorList>
            <person name="Liu C."/>
            <person name="Sun Q."/>
        </authorList>
    </citation>
    <scope>NUCLEOTIDE SEQUENCE</scope>
    <source>
        <strain evidence="1">NSJ-12</strain>
    </source>
</reference>
<dbReference type="RefSeq" id="WP_249333033.1">
    <property type="nucleotide sequence ID" value="NZ_JACRSY010000017.1"/>
</dbReference>
<accession>A0A926EJJ2</accession>
<keyword evidence="2" id="KW-1185">Reference proteome</keyword>
<evidence type="ECO:0008006" key="3">
    <source>
        <dbReference type="Google" id="ProtNLM"/>
    </source>
</evidence>
<dbReference type="Proteomes" id="UP000655830">
    <property type="component" value="Unassembled WGS sequence"/>
</dbReference>
<dbReference type="AlphaFoldDB" id="A0A926EJJ2"/>
<sequence length="134" mass="15660">MTKQELSQLYYLNREIEELQNRIAELEAKALSMAKPITGMPSVPGVVDKLGKYVAEISDLKSLLDLNIKKCFYELNRLNRYIQGIEDSEIRMILSLRYINGLSWQQVAFSIGKKDEQYPRRKHNQFLKMTNMTN</sequence>
<protein>
    <recommendedName>
        <fullName evidence="3">DUF1492 domain-containing protein</fullName>
    </recommendedName>
</protein>